<dbReference type="SUPFAM" id="SSF54862">
    <property type="entry name" value="4Fe-4S ferredoxins"/>
    <property type="match status" value="1"/>
</dbReference>
<evidence type="ECO:0000313" key="7">
    <source>
        <dbReference type="Proteomes" id="UP000182135"/>
    </source>
</evidence>
<sequence length="447" mass="49144">MNKKYLDLFQALVKAYYNDNFDKTIVSILNDNNIEKEKLAQCISLLCGVNFPTDENFVENLKLAISSYKANEKIVYKLANTECSCKSDGETLCQTACPFNAILKDPITATTYIDMDACTDCGFCISACEMGNLMDRVEFLPIVDILKSGTPVIASVAPSIIGQFGENVSMDQLRAAFKKLGFTDMVETAFFADMLTIKEAVEFNHFVKSKNDLMITSCCCPMWVGMLKRVYEDLVKYVSPSVSPMIASGRVLKALNPDCKVVFVGPCIAKKAEAKEKDLLGDIDYVLTFQELQGIFDILDINPSELEGIPSLEYSSKGGRLYGRAGGVSIAIADAIKELYPNKYDLLSTIHVDGVPDCKAILDKAQSGSLESNFIEGMGCKGGCVGGPKAIIPTEEGKKILDDFALDSAYKVATHSEVMLDILKDIGINSLKDFKDPEKINIFERHF</sequence>
<dbReference type="eggNOG" id="COG4624">
    <property type="taxonomic scope" value="Bacteria"/>
</dbReference>
<dbReference type="eggNOG" id="COG2878">
    <property type="taxonomic scope" value="Bacteria"/>
</dbReference>
<dbReference type="SUPFAM" id="SSF53920">
    <property type="entry name" value="Fe-only hydrogenase"/>
    <property type="match status" value="1"/>
</dbReference>
<keyword evidence="1" id="KW-0479">Metal-binding</keyword>
<evidence type="ECO:0000256" key="3">
    <source>
        <dbReference type="ARBA" id="ARBA00023014"/>
    </source>
</evidence>
<name>A0A1I2N760_9CLOT</name>
<dbReference type="InterPro" id="IPR050340">
    <property type="entry name" value="Cytosolic_Fe-S_CAF"/>
</dbReference>
<dbReference type="STRING" id="1529.SAMN04487885_1197"/>
<evidence type="ECO:0000313" key="5">
    <source>
        <dbReference type="EMBL" id="PWL55868.1"/>
    </source>
</evidence>
<dbReference type="InterPro" id="IPR004108">
    <property type="entry name" value="Fe_hydrogenase_lsu_C"/>
</dbReference>
<dbReference type="Proteomes" id="UP000182135">
    <property type="component" value="Unassembled WGS sequence"/>
</dbReference>
<dbReference type="InterPro" id="IPR017900">
    <property type="entry name" value="4Fe4S_Fe_S_CS"/>
</dbReference>
<reference evidence="5 8" key="2">
    <citation type="submission" date="2018-03" db="EMBL/GenBank/DDBJ databases">
        <title>The uncultured portion of the human microbiome is neutrally assembled.</title>
        <authorList>
            <person name="Jeraldo P."/>
            <person name="Boardman L."/>
            <person name="White B.A."/>
            <person name="Nelson H."/>
            <person name="Goldenfeld N."/>
            <person name="Chia N."/>
        </authorList>
    </citation>
    <scope>NUCLEOTIDE SEQUENCE [LARGE SCALE GENOMIC DNA]</scope>
    <source>
        <strain evidence="5">CIM:MAG 903</strain>
    </source>
</reference>
<evidence type="ECO:0000256" key="2">
    <source>
        <dbReference type="ARBA" id="ARBA00023004"/>
    </source>
</evidence>
<dbReference type="PANTHER" id="PTHR11615">
    <property type="entry name" value="NITRATE, FORMATE, IRON DEHYDROGENASE"/>
    <property type="match status" value="1"/>
</dbReference>
<dbReference type="PROSITE" id="PS00198">
    <property type="entry name" value="4FE4S_FER_1"/>
    <property type="match status" value="1"/>
</dbReference>
<evidence type="ECO:0000313" key="6">
    <source>
        <dbReference type="EMBL" id="SFF98669.1"/>
    </source>
</evidence>
<organism evidence="6 7">
    <name type="scientific">Clostridium cadaveris</name>
    <dbReference type="NCBI Taxonomy" id="1529"/>
    <lineage>
        <taxon>Bacteria</taxon>
        <taxon>Bacillati</taxon>
        <taxon>Bacillota</taxon>
        <taxon>Clostridia</taxon>
        <taxon>Eubacteriales</taxon>
        <taxon>Clostridiaceae</taxon>
        <taxon>Clostridium</taxon>
    </lineage>
</organism>
<keyword evidence="2" id="KW-0408">Iron</keyword>
<reference evidence="6 7" key="1">
    <citation type="submission" date="2016-10" db="EMBL/GenBank/DDBJ databases">
        <authorList>
            <person name="de Groot N.N."/>
        </authorList>
    </citation>
    <scope>NUCLEOTIDE SEQUENCE [LARGE SCALE GENOMIC DNA]</scope>
    <source>
        <strain evidence="6 7">NLAE-zl-G419</strain>
    </source>
</reference>
<dbReference type="EMBL" id="QAMZ01000002">
    <property type="protein sequence ID" value="PWL55868.1"/>
    <property type="molecule type" value="Genomic_DNA"/>
</dbReference>
<dbReference type="EMBL" id="FOOE01000019">
    <property type="protein sequence ID" value="SFF98669.1"/>
    <property type="molecule type" value="Genomic_DNA"/>
</dbReference>
<dbReference type="OrthoDB" id="9798098at2"/>
<keyword evidence="7" id="KW-1185">Reference proteome</keyword>
<accession>A0A1I2N760</accession>
<protein>
    <submittedName>
        <fullName evidence="5">Iron hydrogenase</fullName>
    </submittedName>
    <submittedName>
        <fullName evidence="6">Iron only hydrogenase large subunit, C-terminal domain</fullName>
    </submittedName>
</protein>
<dbReference type="Gene3D" id="3.40.950.10">
    <property type="entry name" value="Fe-only Hydrogenase (Larger Subunit), Chain L, domain 3"/>
    <property type="match status" value="1"/>
</dbReference>
<dbReference type="PROSITE" id="PS51379">
    <property type="entry name" value="4FE4S_FER_2"/>
    <property type="match status" value="1"/>
</dbReference>
<dbReference type="InterPro" id="IPR017896">
    <property type="entry name" value="4Fe4S_Fe-S-bd"/>
</dbReference>
<proteinExistence type="predicted"/>
<evidence type="ECO:0000256" key="1">
    <source>
        <dbReference type="ARBA" id="ARBA00022723"/>
    </source>
</evidence>
<dbReference type="InterPro" id="IPR009016">
    <property type="entry name" value="Fe_hydrogenase"/>
</dbReference>
<feature type="domain" description="4Fe-4S ferredoxin-type" evidence="4">
    <location>
        <begin position="109"/>
        <end position="139"/>
    </location>
</feature>
<dbReference type="Proteomes" id="UP000246114">
    <property type="component" value="Unassembled WGS sequence"/>
</dbReference>
<dbReference type="Gene3D" id="3.30.70.20">
    <property type="match status" value="1"/>
</dbReference>
<dbReference type="AlphaFoldDB" id="A0A1I2N760"/>
<dbReference type="Pfam" id="PF02906">
    <property type="entry name" value="Fe_hyd_lg_C"/>
    <property type="match status" value="1"/>
</dbReference>
<dbReference type="GO" id="GO:0046872">
    <property type="term" value="F:metal ion binding"/>
    <property type="evidence" value="ECO:0007669"/>
    <property type="project" value="UniProtKB-KW"/>
</dbReference>
<evidence type="ECO:0000313" key="8">
    <source>
        <dbReference type="Proteomes" id="UP000246114"/>
    </source>
</evidence>
<gene>
    <name evidence="5" type="ORF">DBY38_00065</name>
    <name evidence="6" type="ORF">SAMN04487885_1197</name>
</gene>
<dbReference type="RefSeq" id="WP_027639106.1">
    <property type="nucleotide sequence ID" value="NZ_CABMJC010000010.1"/>
</dbReference>
<keyword evidence="3" id="KW-0411">Iron-sulfur</keyword>
<evidence type="ECO:0000259" key="4">
    <source>
        <dbReference type="PROSITE" id="PS51379"/>
    </source>
</evidence>
<dbReference type="GO" id="GO:0051536">
    <property type="term" value="F:iron-sulfur cluster binding"/>
    <property type="evidence" value="ECO:0007669"/>
    <property type="project" value="UniProtKB-KW"/>
</dbReference>